<accession>A0AAV9GDU3</accession>
<reference evidence="1" key="1">
    <citation type="journal article" date="2023" name="Mol. Phylogenet. Evol.">
        <title>Genome-scale phylogeny and comparative genomics of the fungal order Sordariales.</title>
        <authorList>
            <person name="Hensen N."/>
            <person name="Bonometti L."/>
            <person name="Westerberg I."/>
            <person name="Brannstrom I.O."/>
            <person name="Guillou S."/>
            <person name="Cros-Aarteil S."/>
            <person name="Calhoun S."/>
            <person name="Haridas S."/>
            <person name="Kuo A."/>
            <person name="Mondo S."/>
            <person name="Pangilinan J."/>
            <person name="Riley R."/>
            <person name="LaButti K."/>
            <person name="Andreopoulos B."/>
            <person name="Lipzen A."/>
            <person name="Chen C."/>
            <person name="Yan M."/>
            <person name="Daum C."/>
            <person name="Ng V."/>
            <person name="Clum A."/>
            <person name="Steindorff A."/>
            <person name="Ohm R.A."/>
            <person name="Martin F."/>
            <person name="Silar P."/>
            <person name="Natvig D.O."/>
            <person name="Lalanne C."/>
            <person name="Gautier V."/>
            <person name="Ament-Velasquez S.L."/>
            <person name="Kruys A."/>
            <person name="Hutchinson M.I."/>
            <person name="Powell A.J."/>
            <person name="Barry K."/>
            <person name="Miller A.N."/>
            <person name="Grigoriev I.V."/>
            <person name="Debuchy R."/>
            <person name="Gladieux P."/>
            <person name="Hiltunen Thoren M."/>
            <person name="Johannesson H."/>
        </authorList>
    </citation>
    <scope>NUCLEOTIDE SEQUENCE</scope>
    <source>
        <strain evidence="1">PSN243</strain>
    </source>
</reference>
<evidence type="ECO:0000313" key="1">
    <source>
        <dbReference type="EMBL" id="KAK4446283.1"/>
    </source>
</evidence>
<protein>
    <submittedName>
        <fullName evidence="1">Uncharacterized protein</fullName>
    </submittedName>
</protein>
<name>A0AAV9GDU3_9PEZI</name>
<sequence>MATPTYPLTRFTPSATCGIASPTHLYAVHKTCYMHGASTLLLNPSFLPCTAIQAGEPPDRGNPDCYADWAWARLSTSQYSTCPVGYTAASTLSYHPFYRSVGQPATDVVARVVFCCPSAPADDGEGRGYVYTPDGEPNNARKMVVDGVTFAGEAYLMPRCRGFLGPGVRTLTAYSDTMAWAKREEQTAVMLTETWKAGREVWAGGESFSYTRFGDGHTCFGNCTGYWSDGKGYEGDGRFENGDWGGGGDGGGADAEWEWEWTDGDGDGWSWKTGNQNTSNVRALKNAPANV</sequence>
<dbReference type="AlphaFoldDB" id="A0AAV9GDU3"/>
<evidence type="ECO:0000313" key="2">
    <source>
        <dbReference type="Proteomes" id="UP001321760"/>
    </source>
</evidence>
<reference evidence="1" key="2">
    <citation type="submission" date="2023-05" db="EMBL/GenBank/DDBJ databases">
        <authorList>
            <consortium name="Lawrence Berkeley National Laboratory"/>
            <person name="Steindorff A."/>
            <person name="Hensen N."/>
            <person name="Bonometti L."/>
            <person name="Westerberg I."/>
            <person name="Brannstrom I.O."/>
            <person name="Guillou S."/>
            <person name="Cros-Aarteil S."/>
            <person name="Calhoun S."/>
            <person name="Haridas S."/>
            <person name="Kuo A."/>
            <person name="Mondo S."/>
            <person name="Pangilinan J."/>
            <person name="Riley R."/>
            <person name="Labutti K."/>
            <person name="Andreopoulos B."/>
            <person name="Lipzen A."/>
            <person name="Chen C."/>
            <person name="Yanf M."/>
            <person name="Daum C."/>
            <person name="Ng V."/>
            <person name="Clum A."/>
            <person name="Ohm R."/>
            <person name="Martin F."/>
            <person name="Silar P."/>
            <person name="Natvig D."/>
            <person name="Lalanne C."/>
            <person name="Gautier V."/>
            <person name="Ament-Velasquez S.L."/>
            <person name="Kruys A."/>
            <person name="Hutchinson M.I."/>
            <person name="Powell A.J."/>
            <person name="Barry K."/>
            <person name="Miller A.N."/>
            <person name="Grigoriev I.V."/>
            <person name="Debuchy R."/>
            <person name="Gladieux P."/>
            <person name="Thoren M.H."/>
            <person name="Johannesson H."/>
        </authorList>
    </citation>
    <scope>NUCLEOTIDE SEQUENCE</scope>
    <source>
        <strain evidence="1">PSN243</strain>
    </source>
</reference>
<keyword evidence="2" id="KW-1185">Reference proteome</keyword>
<organism evidence="1 2">
    <name type="scientific">Podospora aff. communis PSN243</name>
    <dbReference type="NCBI Taxonomy" id="3040156"/>
    <lineage>
        <taxon>Eukaryota</taxon>
        <taxon>Fungi</taxon>
        <taxon>Dikarya</taxon>
        <taxon>Ascomycota</taxon>
        <taxon>Pezizomycotina</taxon>
        <taxon>Sordariomycetes</taxon>
        <taxon>Sordariomycetidae</taxon>
        <taxon>Sordariales</taxon>
        <taxon>Podosporaceae</taxon>
        <taxon>Podospora</taxon>
    </lineage>
</organism>
<comment type="caution">
    <text evidence="1">The sequence shown here is derived from an EMBL/GenBank/DDBJ whole genome shotgun (WGS) entry which is preliminary data.</text>
</comment>
<dbReference type="EMBL" id="MU865958">
    <property type="protein sequence ID" value="KAK4446283.1"/>
    <property type="molecule type" value="Genomic_DNA"/>
</dbReference>
<dbReference type="Proteomes" id="UP001321760">
    <property type="component" value="Unassembled WGS sequence"/>
</dbReference>
<gene>
    <name evidence="1" type="ORF">QBC34DRAFT_497008</name>
</gene>
<proteinExistence type="predicted"/>